<dbReference type="Proteomes" id="UP001339883">
    <property type="component" value="Unassembled WGS sequence"/>
</dbReference>
<dbReference type="RefSeq" id="WP_195772279.1">
    <property type="nucleotide sequence ID" value="NZ_VTDN01000010.1"/>
</dbReference>
<evidence type="ECO:0000313" key="3">
    <source>
        <dbReference type="EMBL" id="MEB5477592.1"/>
    </source>
</evidence>
<dbReference type="InterPro" id="IPR058531">
    <property type="entry name" value="Baseplate_J_M"/>
</dbReference>
<dbReference type="Pfam" id="PF26079">
    <property type="entry name" value="Baseplate_J_C"/>
    <property type="match status" value="1"/>
</dbReference>
<accession>A0ABU6DXG6</accession>
<evidence type="ECO:0000259" key="2">
    <source>
        <dbReference type="Pfam" id="PF26079"/>
    </source>
</evidence>
<gene>
    <name evidence="3" type="ORF">I2F25_11140</name>
</gene>
<dbReference type="PIRSF" id="PIRSF020481">
    <property type="entry name" value="BAP"/>
    <property type="match status" value="1"/>
</dbReference>
<evidence type="ECO:0000259" key="1">
    <source>
        <dbReference type="Pfam" id="PF26078"/>
    </source>
</evidence>
<dbReference type="PANTHER" id="PTHR35862:SF1">
    <property type="entry name" value="FELS-2 PROPHAGE PROTEIN"/>
    <property type="match status" value="1"/>
</dbReference>
<organism evidence="3 4">
    <name type="scientific">Acinetobacter pollinis</name>
    <dbReference type="NCBI Taxonomy" id="2605270"/>
    <lineage>
        <taxon>Bacteria</taxon>
        <taxon>Pseudomonadati</taxon>
        <taxon>Pseudomonadota</taxon>
        <taxon>Gammaproteobacteria</taxon>
        <taxon>Moraxellales</taxon>
        <taxon>Moraxellaceae</taxon>
        <taxon>Acinetobacter</taxon>
    </lineage>
</organism>
<proteinExistence type="predicted"/>
<evidence type="ECO:0000313" key="4">
    <source>
        <dbReference type="Proteomes" id="UP001339883"/>
    </source>
</evidence>
<dbReference type="InterPro" id="IPR052726">
    <property type="entry name" value="Phage_Baseplate_Hub"/>
</dbReference>
<reference evidence="3 4" key="1">
    <citation type="submission" date="2019-08" db="EMBL/GenBank/DDBJ databases">
        <title>Five species of Acinetobacter isolated from floral nectar and animal pollinators.</title>
        <authorList>
            <person name="Hendry T.A."/>
        </authorList>
    </citation>
    <scope>NUCLEOTIDE SEQUENCE [LARGE SCALE GENOMIC DNA]</scope>
    <source>
        <strain evidence="3 4">MD18.27</strain>
    </source>
</reference>
<name>A0ABU6DXG6_9GAMM</name>
<sequence>MNVDFSQLTPPQMIEVLDFETILTERKEALIARYNNTEQDDIREILNRESEPLTKYLQENAYRELVLRNRINNASLATLLAYATGTDLDAVAANYDVKRLLVTDATRNSVAVYESDEDLRTRTQMKFDSISTAGPENSYKYHAFSADGRVADVSVTSPSPATVKVTILQKDAEKNIASNELVQIVAKALDPEDVRPIGDRVTVQTATIVEYGIDADIYIGKDPEGATLLQQAQNNAQAYASKQKRLGRSIYLSEIYAQLHVSGVSHVVLNNPKNDVVLTPEQASFCQSITLRLAGVE</sequence>
<dbReference type="InterPro" id="IPR058530">
    <property type="entry name" value="Baseplate_J-like_C"/>
</dbReference>
<dbReference type="PANTHER" id="PTHR35862">
    <property type="entry name" value="FELS-2 PROPHAGE PROTEIN"/>
    <property type="match status" value="1"/>
</dbReference>
<dbReference type="InterPro" id="IPR014507">
    <property type="entry name" value="Baseplate_assembly_J_pred"/>
</dbReference>
<protein>
    <submittedName>
        <fullName evidence="3">Baseplate J/gp47 family protein</fullName>
    </submittedName>
</protein>
<dbReference type="EMBL" id="VTDN01000010">
    <property type="protein sequence ID" value="MEB5477592.1"/>
    <property type="molecule type" value="Genomic_DNA"/>
</dbReference>
<keyword evidence="4" id="KW-1185">Reference proteome</keyword>
<feature type="domain" description="Baseplate J-like central" evidence="1">
    <location>
        <begin position="131"/>
        <end position="204"/>
    </location>
</feature>
<feature type="domain" description="Baseplate J-like C-terminal" evidence="2">
    <location>
        <begin position="221"/>
        <end position="291"/>
    </location>
</feature>
<dbReference type="Pfam" id="PF26078">
    <property type="entry name" value="Baseplate_J_M"/>
    <property type="match status" value="1"/>
</dbReference>
<comment type="caution">
    <text evidence="3">The sequence shown here is derived from an EMBL/GenBank/DDBJ whole genome shotgun (WGS) entry which is preliminary data.</text>
</comment>